<dbReference type="Proteomes" id="UP000784294">
    <property type="component" value="Unassembled WGS sequence"/>
</dbReference>
<dbReference type="PANTHER" id="PTHR24235">
    <property type="entry name" value="NEUROPEPTIDE Y RECEPTOR"/>
    <property type="match status" value="1"/>
</dbReference>
<keyword evidence="2 8" id="KW-0812">Transmembrane</keyword>
<reference evidence="10" key="1">
    <citation type="submission" date="2018-11" db="EMBL/GenBank/DDBJ databases">
        <authorList>
            <consortium name="Pathogen Informatics"/>
        </authorList>
    </citation>
    <scope>NUCLEOTIDE SEQUENCE</scope>
</reference>
<evidence type="ECO:0000256" key="5">
    <source>
        <dbReference type="ARBA" id="ARBA00023136"/>
    </source>
</evidence>
<name>A0A3S5CKF6_9PLAT</name>
<proteinExistence type="predicted"/>
<evidence type="ECO:0000256" key="7">
    <source>
        <dbReference type="ARBA" id="ARBA00023224"/>
    </source>
</evidence>
<dbReference type="PROSITE" id="PS50262">
    <property type="entry name" value="G_PROTEIN_RECEP_F1_2"/>
    <property type="match status" value="1"/>
</dbReference>
<accession>A0A3S5CKF6</accession>
<dbReference type="GO" id="GO:0004930">
    <property type="term" value="F:G protein-coupled receptor activity"/>
    <property type="evidence" value="ECO:0007669"/>
    <property type="project" value="UniProtKB-KW"/>
</dbReference>
<feature type="domain" description="G-protein coupled receptors family 1 profile" evidence="9">
    <location>
        <begin position="64"/>
        <end position="164"/>
    </location>
</feature>
<keyword evidence="3 8" id="KW-1133">Transmembrane helix</keyword>
<dbReference type="OrthoDB" id="9046662at2759"/>
<feature type="transmembrane region" description="Helical" evidence="8">
    <location>
        <begin position="45"/>
        <end position="73"/>
    </location>
</feature>
<comment type="subcellular location">
    <subcellularLocation>
        <location evidence="1">Membrane</location>
        <topology evidence="1">Multi-pass membrane protein</topology>
    </subcellularLocation>
</comment>
<gene>
    <name evidence="10" type="ORF">PXEA_LOCUS9134</name>
</gene>
<keyword evidence="4" id="KW-0297">G-protein coupled receptor</keyword>
<dbReference type="Pfam" id="PF00001">
    <property type="entry name" value="7tm_1"/>
    <property type="match status" value="1"/>
</dbReference>
<evidence type="ECO:0000256" key="2">
    <source>
        <dbReference type="ARBA" id="ARBA00022692"/>
    </source>
</evidence>
<evidence type="ECO:0000313" key="11">
    <source>
        <dbReference type="Proteomes" id="UP000784294"/>
    </source>
</evidence>
<organism evidence="10 11">
    <name type="scientific">Protopolystoma xenopodis</name>
    <dbReference type="NCBI Taxonomy" id="117903"/>
    <lineage>
        <taxon>Eukaryota</taxon>
        <taxon>Metazoa</taxon>
        <taxon>Spiralia</taxon>
        <taxon>Lophotrochozoa</taxon>
        <taxon>Platyhelminthes</taxon>
        <taxon>Monogenea</taxon>
        <taxon>Polyopisthocotylea</taxon>
        <taxon>Polystomatidea</taxon>
        <taxon>Polystomatidae</taxon>
        <taxon>Protopolystoma</taxon>
    </lineage>
</organism>
<dbReference type="AlphaFoldDB" id="A0A3S5CKF6"/>
<dbReference type="PANTHER" id="PTHR24235:SF12">
    <property type="entry name" value="G-PROTEIN COUPLED RECEPTORS FAMILY 1 PROFILE DOMAIN-CONTAINING PROTEIN"/>
    <property type="match status" value="1"/>
</dbReference>
<evidence type="ECO:0000313" key="10">
    <source>
        <dbReference type="EMBL" id="VEL15694.1"/>
    </source>
</evidence>
<keyword evidence="5 8" id="KW-0472">Membrane</keyword>
<evidence type="ECO:0000256" key="6">
    <source>
        <dbReference type="ARBA" id="ARBA00023170"/>
    </source>
</evidence>
<sequence>MNVFEELATQINRSIGYDKDALNIYLGVLREELERGIEQSQLPQAMFFTLILLYGLMICIGAIGNAMVIGIVVASRVMRSSPRNLFILNLAVSDLTLCLFTHPLNLLRLFAAYQEWRLGLVLCKLTSVFQGTNVYVSSMSITAVALDRFHVSPDFGFDSAYYLV</sequence>
<keyword evidence="7" id="KW-0807">Transducer</keyword>
<keyword evidence="11" id="KW-1185">Reference proteome</keyword>
<comment type="caution">
    <text evidence="10">The sequence shown here is derived from an EMBL/GenBank/DDBJ whole genome shotgun (WGS) entry which is preliminary data.</text>
</comment>
<dbReference type="EMBL" id="CAAALY010025508">
    <property type="protein sequence ID" value="VEL15694.1"/>
    <property type="molecule type" value="Genomic_DNA"/>
</dbReference>
<keyword evidence="6" id="KW-0675">Receptor</keyword>
<dbReference type="InterPro" id="IPR017452">
    <property type="entry name" value="GPCR_Rhodpsn_7TM"/>
</dbReference>
<protein>
    <recommendedName>
        <fullName evidence="9">G-protein coupled receptors family 1 profile domain-containing protein</fullName>
    </recommendedName>
</protein>
<dbReference type="PRINTS" id="PR00237">
    <property type="entry name" value="GPCRRHODOPSN"/>
</dbReference>
<evidence type="ECO:0000256" key="4">
    <source>
        <dbReference type="ARBA" id="ARBA00023040"/>
    </source>
</evidence>
<evidence type="ECO:0000256" key="8">
    <source>
        <dbReference type="SAM" id="Phobius"/>
    </source>
</evidence>
<evidence type="ECO:0000256" key="3">
    <source>
        <dbReference type="ARBA" id="ARBA00022989"/>
    </source>
</evidence>
<dbReference type="InterPro" id="IPR000276">
    <property type="entry name" value="GPCR_Rhodpsn"/>
</dbReference>
<dbReference type="SUPFAM" id="SSF81321">
    <property type="entry name" value="Family A G protein-coupled receptor-like"/>
    <property type="match status" value="1"/>
</dbReference>
<feature type="transmembrane region" description="Helical" evidence="8">
    <location>
        <begin position="85"/>
        <end position="104"/>
    </location>
</feature>
<dbReference type="Gene3D" id="1.20.1070.10">
    <property type="entry name" value="Rhodopsin 7-helix transmembrane proteins"/>
    <property type="match status" value="1"/>
</dbReference>
<dbReference type="GO" id="GO:0016020">
    <property type="term" value="C:membrane"/>
    <property type="evidence" value="ECO:0007669"/>
    <property type="project" value="UniProtKB-SubCell"/>
</dbReference>
<evidence type="ECO:0000256" key="1">
    <source>
        <dbReference type="ARBA" id="ARBA00004141"/>
    </source>
</evidence>
<evidence type="ECO:0000259" key="9">
    <source>
        <dbReference type="PROSITE" id="PS50262"/>
    </source>
</evidence>